<sequence>MKFSSREDIDAPIEFVFDTLTDFPAIELAAMRRRIEARRLDTMTTTGTGMSWDIRFKLRGKMREVVATLDEMARPEKLVFKGESDHFRMTSAATLVALTPTRTRVIAELDLRPRTLGARLMVQSAKLGKSSLTRRFNERIAQFARGIETRHARSESV</sequence>
<reference evidence="2" key="1">
    <citation type="submission" date="2017-01" db="EMBL/GenBank/DDBJ databases">
        <authorList>
            <person name="Varghese N."/>
            <person name="Submissions S."/>
        </authorList>
    </citation>
    <scope>NUCLEOTIDE SEQUENCE [LARGE SCALE GENOMIC DNA]</scope>
    <source>
        <strain evidence="2">DSM 18714</strain>
    </source>
</reference>
<dbReference type="CDD" id="cd07812">
    <property type="entry name" value="SRPBCC"/>
    <property type="match status" value="1"/>
</dbReference>
<dbReference type="STRING" id="407234.SAMN05421795_101622"/>
<gene>
    <name evidence="1" type="ORF">SAMN05421795_101622</name>
</gene>
<accession>A0A1N7K530</accession>
<dbReference type="OrthoDB" id="7860307at2"/>
<dbReference type="EMBL" id="FTOM01000001">
    <property type="protein sequence ID" value="SIS56712.1"/>
    <property type="molecule type" value="Genomic_DNA"/>
</dbReference>
<dbReference type="Pfam" id="PF10604">
    <property type="entry name" value="Polyketide_cyc2"/>
    <property type="match status" value="1"/>
</dbReference>
<evidence type="ECO:0000313" key="1">
    <source>
        <dbReference type="EMBL" id="SIS56712.1"/>
    </source>
</evidence>
<dbReference type="InterPro" id="IPR019587">
    <property type="entry name" value="Polyketide_cyclase/dehydratase"/>
</dbReference>
<evidence type="ECO:0000313" key="2">
    <source>
        <dbReference type="Proteomes" id="UP000186098"/>
    </source>
</evidence>
<protein>
    <submittedName>
        <fullName evidence="1">Carbon monoxide dehydrogenase subunit G</fullName>
    </submittedName>
</protein>
<dbReference type="Proteomes" id="UP000186098">
    <property type="component" value="Unassembled WGS sequence"/>
</dbReference>
<name>A0A1N7K530_9RHOB</name>
<dbReference type="RefSeq" id="WP_076363414.1">
    <property type="nucleotide sequence ID" value="NZ_FTOM01000001.1"/>
</dbReference>
<proteinExistence type="predicted"/>
<keyword evidence="2" id="KW-1185">Reference proteome</keyword>
<dbReference type="Gene3D" id="3.30.530.20">
    <property type="match status" value="1"/>
</dbReference>
<dbReference type="AlphaFoldDB" id="A0A1N7K530"/>
<dbReference type="SUPFAM" id="SSF55961">
    <property type="entry name" value="Bet v1-like"/>
    <property type="match status" value="1"/>
</dbReference>
<organism evidence="1 2">
    <name type="scientific">Phaeovulum vinaykumarii</name>
    <dbReference type="NCBI Taxonomy" id="407234"/>
    <lineage>
        <taxon>Bacteria</taxon>
        <taxon>Pseudomonadati</taxon>
        <taxon>Pseudomonadota</taxon>
        <taxon>Alphaproteobacteria</taxon>
        <taxon>Rhodobacterales</taxon>
        <taxon>Paracoccaceae</taxon>
        <taxon>Phaeovulum</taxon>
    </lineage>
</organism>
<dbReference type="InterPro" id="IPR023393">
    <property type="entry name" value="START-like_dom_sf"/>
</dbReference>